<dbReference type="PANTHER" id="PTHR30290">
    <property type="entry name" value="PERIPLASMIC BINDING COMPONENT OF ABC TRANSPORTER"/>
    <property type="match status" value="1"/>
</dbReference>
<organism evidence="3 4">
    <name type="scientific">Nocardiopsis mangrovi</name>
    <dbReference type="NCBI Taxonomy" id="1179818"/>
    <lineage>
        <taxon>Bacteria</taxon>
        <taxon>Bacillati</taxon>
        <taxon>Actinomycetota</taxon>
        <taxon>Actinomycetes</taxon>
        <taxon>Streptosporangiales</taxon>
        <taxon>Nocardiopsidaceae</taxon>
        <taxon>Nocardiopsis</taxon>
    </lineage>
</organism>
<evidence type="ECO:0000313" key="3">
    <source>
        <dbReference type="EMBL" id="MFC4564663.1"/>
    </source>
</evidence>
<dbReference type="Gene3D" id="3.10.105.10">
    <property type="entry name" value="Dipeptide-binding Protein, Domain 3"/>
    <property type="match status" value="1"/>
</dbReference>
<keyword evidence="1" id="KW-0732">Signal</keyword>
<dbReference type="Pfam" id="PF00496">
    <property type="entry name" value="SBP_bac_5"/>
    <property type="match status" value="1"/>
</dbReference>
<dbReference type="EMBL" id="JBHSFQ010000027">
    <property type="protein sequence ID" value="MFC4564663.1"/>
    <property type="molecule type" value="Genomic_DNA"/>
</dbReference>
<dbReference type="RefSeq" id="WP_378577983.1">
    <property type="nucleotide sequence ID" value="NZ_JBHSFQ010000027.1"/>
</dbReference>
<comment type="caution">
    <text evidence="3">The sequence shown here is derived from an EMBL/GenBank/DDBJ whole genome shotgun (WGS) entry which is preliminary data.</text>
</comment>
<accession>A0ABV9E1Q8</accession>
<dbReference type="CDD" id="cd08501">
    <property type="entry name" value="PBP2_Lpqw"/>
    <property type="match status" value="1"/>
</dbReference>
<sequence>MRFGKGPAAAAAAALLVLTACSGGGDDDGGAAATGFEDCVDDPNGCNSGEVEQGGEITWVVSQPFGGWNHYQPEGGSVYGLQATTGIYASVGQWAPSGDWEWNTDLLTEEPELLSEDPMTWEYRLNPEATWNDGTPIGIEDFRWAWRMNSNDEELCADICRSRDTNPESLIASVEPGDDDSTVVITMDEGVASPEWFVAFEDGLFPAHRAEEEGFDLDTPEGMLESAEWFNETVPDWSGGPFIIEEGDLENQVVKVRNEEYYGDPANLDRITIRFITDEGSWIPALANGEIDGSSPETWNEDVITQLQDLGTVRTGIGSGGSWEHVDANVEGEWLQDVELRRAIFTAIDNDNLAQRAYGGLFPDYELRTNHVFPAGSPFHEDVLTDTGQGSGDTEAALAILEDAGYELDGETLTRDGEAVPPLRLRYTEGHVARATKAELIQADLAEIGVTADIQTTDDLGGTLAEQDYDLMLYGWSATPEFGASPEQYWHSESGSNFGGYADDEVDELVRDAATSTTQEEAAGFVNEAARIVAEDAYVLPIVDTPVITFVTQEFTNIRDNNSQSRRALYNQEEWGVAAN</sequence>
<gene>
    <name evidence="3" type="ORF">ACFO4E_22625</name>
</gene>
<keyword evidence="4" id="KW-1185">Reference proteome</keyword>
<dbReference type="Proteomes" id="UP001595923">
    <property type="component" value="Unassembled WGS sequence"/>
</dbReference>
<dbReference type="PROSITE" id="PS51257">
    <property type="entry name" value="PROKAR_LIPOPROTEIN"/>
    <property type="match status" value="1"/>
</dbReference>
<dbReference type="InterPro" id="IPR039424">
    <property type="entry name" value="SBP_5"/>
</dbReference>
<dbReference type="Gene3D" id="3.40.190.10">
    <property type="entry name" value="Periplasmic binding protein-like II"/>
    <property type="match status" value="1"/>
</dbReference>
<proteinExistence type="predicted"/>
<feature type="chain" id="PRO_5046280588" evidence="1">
    <location>
        <begin position="23"/>
        <end position="580"/>
    </location>
</feature>
<evidence type="ECO:0000256" key="1">
    <source>
        <dbReference type="SAM" id="SignalP"/>
    </source>
</evidence>
<feature type="domain" description="Solute-binding protein family 5" evidence="2">
    <location>
        <begin position="107"/>
        <end position="481"/>
    </location>
</feature>
<dbReference type="SUPFAM" id="SSF53850">
    <property type="entry name" value="Periplasmic binding protein-like II"/>
    <property type="match status" value="1"/>
</dbReference>
<evidence type="ECO:0000313" key="4">
    <source>
        <dbReference type="Proteomes" id="UP001595923"/>
    </source>
</evidence>
<dbReference type="PANTHER" id="PTHR30290:SF65">
    <property type="entry name" value="MONOACYL PHOSPHATIDYLINOSITOL TETRAMANNOSIDE-BINDING PROTEIN LPQW-RELATED"/>
    <property type="match status" value="1"/>
</dbReference>
<protein>
    <submittedName>
        <fullName evidence="3">ABC transporter family substrate-binding protein</fullName>
    </submittedName>
</protein>
<reference evidence="4" key="1">
    <citation type="journal article" date="2019" name="Int. J. Syst. Evol. Microbiol.">
        <title>The Global Catalogue of Microorganisms (GCM) 10K type strain sequencing project: providing services to taxonomists for standard genome sequencing and annotation.</title>
        <authorList>
            <consortium name="The Broad Institute Genomics Platform"/>
            <consortium name="The Broad Institute Genome Sequencing Center for Infectious Disease"/>
            <person name="Wu L."/>
            <person name="Ma J."/>
        </authorList>
    </citation>
    <scope>NUCLEOTIDE SEQUENCE [LARGE SCALE GENOMIC DNA]</scope>
    <source>
        <strain evidence="4">XZYJ18</strain>
    </source>
</reference>
<feature type="signal peptide" evidence="1">
    <location>
        <begin position="1"/>
        <end position="22"/>
    </location>
</feature>
<dbReference type="InterPro" id="IPR000914">
    <property type="entry name" value="SBP_5_dom"/>
</dbReference>
<name>A0ABV9E1Q8_9ACTN</name>
<evidence type="ECO:0000259" key="2">
    <source>
        <dbReference type="Pfam" id="PF00496"/>
    </source>
</evidence>